<gene>
    <name evidence="2" type="ORF">NECHADRAFT_80270</name>
</gene>
<reference evidence="2 3" key="1">
    <citation type="journal article" date="2009" name="PLoS Genet.">
        <title>The genome of Nectria haematococca: contribution of supernumerary chromosomes to gene expansion.</title>
        <authorList>
            <person name="Coleman J.J."/>
            <person name="Rounsley S.D."/>
            <person name="Rodriguez-Carres M."/>
            <person name="Kuo A."/>
            <person name="Wasmann C.C."/>
            <person name="Grimwood J."/>
            <person name="Schmutz J."/>
            <person name="Taga M."/>
            <person name="White G.J."/>
            <person name="Zhou S."/>
            <person name="Schwartz D.C."/>
            <person name="Freitag M."/>
            <person name="Ma L.J."/>
            <person name="Danchin E.G."/>
            <person name="Henrissat B."/>
            <person name="Coutinho P.M."/>
            <person name="Nelson D.R."/>
            <person name="Straney D."/>
            <person name="Napoli C.A."/>
            <person name="Barker B.M."/>
            <person name="Gribskov M."/>
            <person name="Rep M."/>
            <person name="Kroken S."/>
            <person name="Molnar I."/>
            <person name="Rensing C."/>
            <person name="Kennell J.C."/>
            <person name="Zamora J."/>
            <person name="Farman M.L."/>
            <person name="Selker E.U."/>
            <person name="Salamov A."/>
            <person name="Shapiro H."/>
            <person name="Pangilinan J."/>
            <person name="Lindquist E."/>
            <person name="Lamers C."/>
            <person name="Grigoriev I.V."/>
            <person name="Geiser D.M."/>
            <person name="Covert S.F."/>
            <person name="Temporini E."/>
            <person name="Vanetten H.D."/>
        </authorList>
    </citation>
    <scope>NUCLEOTIDE SEQUENCE [LARGE SCALE GENOMIC DNA]</scope>
    <source>
        <strain evidence="3">ATCC MYA-4622 / CBS 123669 / FGSC 9596 / NRRL 45880 / 77-13-4</strain>
    </source>
</reference>
<dbReference type="KEGG" id="nhe:NECHADRAFT_80270"/>
<feature type="region of interest" description="Disordered" evidence="1">
    <location>
        <begin position="130"/>
        <end position="155"/>
    </location>
</feature>
<evidence type="ECO:0000313" key="3">
    <source>
        <dbReference type="Proteomes" id="UP000005206"/>
    </source>
</evidence>
<dbReference type="STRING" id="660122.C7YR52"/>
<dbReference type="HOGENOM" id="CLU_509087_0_0_1"/>
<dbReference type="EMBL" id="GG698899">
    <property type="protein sequence ID" value="EEU45396.1"/>
    <property type="molecule type" value="Genomic_DNA"/>
</dbReference>
<keyword evidence="3" id="KW-1185">Reference proteome</keyword>
<name>C7YR52_FUSV7</name>
<protein>
    <submittedName>
        <fullName evidence="2">Uncharacterized protein</fullName>
    </submittedName>
</protein>
<feature type="compositionally biased region" description="Low complexity" evidence="1">
    <location>
        <begin position="135"/>
        <end position="144"/>
    </location>
</feature>
<evidence type="ECO:0000256" key="1">
    <source>
        <dbReference type="SAM" id="MobiDB-lite"/>
    </source>
</evidence>
<evidence type="ECO:0000313" key="2">
    <source>
        <dbReference type="EMBL" id="EEU45396.1"/>
    </source>
</evidence>
<dbReference type="VEuPathDB" id="FungiDB:NECHADRAFT_80270"/>
<sequence>MAENRDIAFCAQGWAYDTGKVDRPKRRVIRIRRAHDSRKAKDILSLKDTTDAGLVISPKEDDIEGVEHGLLAVIVGELLPHDISDHKQFSKPISLHSFDPNAHTLIETWPPTRLVAIRHNVNAFCSEFRGEAQEEPPQQTQSSPLAGQGNHDQNYESSTSERVVSFISTVVSAYKTFSSKTYLQQVIDRFRLSEQTHLESLSTPGEASMDVIRNMMEGKGVLDSAQADSVVCAFKELWPRQFEVVGEDIINISTVIELTRGLCAILASGTVIHESLYLGVIVSFCTMFSNSHIADAGEAEYHGNLIKSAIRITRGSAPDTMTHLLAWMEGGRRVLSHGGLPRQLHTVVQLANVVLGTQNQEAIVTALGQVKRLVLKSAFELVYRVLNPMDDNDESFEEVLQAAVYVVATDVVEKLATEADHESDAMEAQPTLPGLHANLLKLADKVCDLYHALGSGKEDCAREAACEAVRDYVEKKHGEDFLGPSFTVGLPSNLGRKDVALIRYMRLVLEKERDIPWSQDLDKELEWASRVDWKQ</sequence>
<dbReference type="InParanoid" id="C7YR52"/>
<proteinExistence type="predicted"/>
<dbReference type="AlphaFoldDB" id="C7YR52"/>
<dbReference type="Proteomes" id="UP000005206">
    <property type="component" value="Chromosome 5"/>
</dbReference>
<accession>C7YR52</accession>
<dbReference type="RefSeq" id="XP_003051109.1">
    <property type="nucleotide sequence ID" value="XM_003051063.1"/>
</dbReference>
<dbReference type="GeneID" id="9666503"/>
<organism evidence="2 3">
    <name type="scientific">Fusarium vanettenii (strain ATCC MYA-4622 / CBS 123669 / FGSC 9596 / NRRL 45880 / 77-13-4)</name>
    <name type="common">Fusarium solani subsp. pisi</name>
    <dbReference type="NCBI Taxonomy" id="660122"/>
    <lineage>
        <taxon>Eukaryota</taxon>
        <taxon>Fungi</taxon>
        <taxon>Dikarya</taxon>
        <taxon>Ascomycota</taxon>
        <taxon>Pezizomycotina</taxon>
        <taxon>Sordariomycetes</taxon>
        <taxon>Hypocreomycetidae</taxon>
        <taxon>Hypocreales</taxon>
        <taxon>Nectriaceae</taxon>
        <taxon>Fusarium</taxon>
        <taxon>Fusarium solani species complex</taxon>
        <taxon>Fusarium vanettenii</taxon>
    </lineage>
</organism>
<dbReference type="OrthoDB" id="4779108at2759"/>